<gene>
    <name evidence="14" type="ORF">SAMN02745725_01799</name>
</gene>
<protein>
    <submittedName>
        <fullName evidence="14">Two-component system, sensor histidine kinase YesM</fullName>
    </submittedName>
</protein>
<dbReference type="InterPro" id="IPR050640">
    <property type="entry name" value="Bact_2-comp_sensor_kinase"/>
</dbReference>
<evidence type="ECO:0000256" key="8">
    <source>
        <dbReference type="ARBA" id="ARBA00022840"/>
    </source>
</evidence>
<keyword evidence="2" id="KW-1003">Cell membrane</keyword>
<evidence type="ECO:0000313" key="14">
    <source>
        <dbReference type="EMBL" id="SHJ11820.1"/>
    </source>
</evidence>
<keyword evidence="5 12" id="KW-0812">Transmembrane</keyword>
<evidence type="ECO:0000256" key="3">
    <source>
        <dbReference type="ARBA" id="ARBA00022553"/>
    </source>
</evidence>
<dbReference type="GO" id="GO:0000155">
    <property type="term" value="F:phosphorelay sensor kinase activity"/>
    <property type="evidence" value="ECO:0007669"/>
    <property type="project" value="InterPro"/>
</dbReference>
<keyword evidence="4" id="KW-0808">Transferase</keyword>
<evidence type="ECO:0000256" key="6">
    <source>
        <dbReference type="ARBA" id="ARBA00022741"/>
    </source>
</evidence>
<evidence type="ECO:0000256" key="4">
    <source>
        <dbReference type="ARBA" id="ARBA00022679"/>
    </source>
</evidence>
<dbReference type="Pfam" id="PF06580">
    <property type="entry name" value="His_kinase"/>
    <property type="match status" value="1"/>
</dbReference>
<proteinExistence type="predicted"/>
<evidence type="ECO:0000259" key="13">
    <source>
        <dbReference type="PROSITE" id="PS50885"/>
    </source>
</evidence>
<dbReference type="GO" id="GO:0005524">
    <property type="term" value="F:ATP binding"/>
    <property type="evidence" value="ECO:0007669"/>
    <property type="project" value="UniProtKB-KW"/>
</dbReference>
<name>A0A1M6GPQ0_PSEXY</name>
<keyword evidence="15" id="KW-1185">Reference proteome</keyword>
<keyword evidence="7 14" id="KW-0418">Kinase</keyword>
<dbReference type="Pfam" id="PF00672">
    <property type="entry name" value="HAMP"/>
    <property type="match status" value="1"/>
</dbReference>
<evidence type="ECO:0000313" key="15">
    <source>
        <dbReference type="Proteomes" id="UP000184185"/>
    </source>
</evidence>
<dbReference type="RefSeq" id="WP_072916421.1">
    <property type="nucleotide sequence ID" value="NZ_FQYQ01000010.1"/>
</dbReference>
<evidence type="ECO:0000256" key="1">
    <source>
        <dbReference type="ARBA" id="ARBA00004651"/>
    </source>
</evidence>
<dbReference type="OrthoDB" id="9809348at2"/>
<dbReference type="Gene3D" id="6.10.340.10">
    <property type="match status" value="1"/>
</dbReference>
<evidence type="ECO:0000256" key="11">
    <source>
        <dbReference type="ARBA" id="ARBA00023136"/>
    </source>
</evidence>
<dbReference type="SUPFAM" id="SSF55874">
    <property type="entry name" value="ATPase domain of HSP90 chaperone/DNA topoisomerase II/histidine kinase"/>
    <property type="match status" value="1"/>
</dbReference>
<feature type="transmembrane region" description="Helical" evidence="12">
    <location>
        <begin position="21"/>
        <end position="42"/>
    </location>
</feature>
<dbReference type="InterPro" id="IPR003594">
    <property type="entry name" value="HATPase_dom"/>
</dbReference>
<dbReference type="EMBL" id="FQYQ01000010">
    <property type="protein sequence ID" value="SHJ11820.1"/>
    <property type="molecule type" value="Genomic_DNA"/>
</dbReference>
<dbReference type="Pfam" id="PF02518">
    <property type="entry name" value="HATPase_c"/>
    <property type="match status" value="1"/>
</dbReference>
<dbReference type="Proteomes" id="UP000184185">
    <property type="component" value="Unassembled WGS sequence"/>
</dbReference>
<dbReference type="GO" id="GO:0005886">
    <property type="term" value="C:plasma membrane"/>
    <property type="evidence" value="ECO:0007669"/>
    <property type="project" value="UniProtKB-SubCell"/>
</dbReference>
<evidence type="ECO:0000256" key="7">
    <source>
        <dbReference type="ARBA" id="ARBA00022777"/>
    </source>
</evidence>
<keyword evidence="9 12" id="KW-1133">Transmembrane helix</keyword>
<keyword evidence="3" id="KW-0597">Phosphoprotein</keyword>
<keyword evidence="8" id="KW-0067">ATP-binding</keyword>
<evidence type="ECO:0000256" key="5">
    <source>
        <dbReference type="ARBA" id="ARBA00022692"/>
    </source>
</evidence>
<dbReference type="AlphaFoldDB" id="A0A1M6GPQ0"/>
<dbReference type="PANTHER" id="PTHR34220">
    <property type="entry name" value="SENSOR HISTIDINE KINASE YPDA"/>
    <property type="match status" value="1"/>
</dbReference>
<evidence type="ECO:0000256" key="10">
    <source>
        <dbReference type="ARBA" id="ARBA00023012"/>
    </source>
</evidence>
<dbReference type="InterPro" id="IPR010559">
    <property type="entry name" value="Sig_transdc_His_kin_internal"/>
</dbReference>
<dbReference type="PROSITE" id="PS50885">
    <property type="entry name" value="HAMP"/>
    <property type="match status" value="1"/>
</dbReference>
<feature type="transmembrane region" description="Helical" evidence="12">
    <location>
        <begin position="308"/>
        <end position="331"/>
    </location>
</feature>
<evidence type="ECO:0000256" key="12">
    <source>
        <dbReference type="SAM" id="Phobius"/>
    </source>
</evidence>
<keyword evidence="11 12" id="KW-0472">Membrane</keyword>
<dbReference type="InterPro" id="IPR003660">
    <property type="entry name" value="HAMP_dom"/>
</dbReference>
<dbReference type="SMART" id="SM00304">
    <property type="entry name" value="HAMP"/>
    <property type="match status" value="1"/>
</dbReference>
<dbReference type="InterPro" id="IPR036890">
    <property type="entry name" value="HATPase_C_sf"/>
</dbReference>
<dbReference type="PANTHER" id="PTHR34220:SF11">
    <property type="entry name" value="SENSOR PROTEIN KINASE HPTS"/>
    <property type="match status" value="1"/>
</dbReference>
<evidence type="ECO:0000256" key="2">
    <source>
        <dbReference type="ARBA" id="ARBA00022475"/>
    </source>
</evidence>
<organism evidence="14 15">
    <name type="scientific">Pseudobutyrivibrio xylanivorans DSM 14809</name>
    <dbReference type="NCBI Taxonomy" id="1123012"/>
    <lineage>
        <taxon>Bacteria</taxon>
        <taxon>Bacillati</taxon>
        <taxon>Bacillota</taxon>
        <taxon>Clostridia</taxon>
        <taxon>Lachnospirales</taxon>
        <taxon>Lachnospiraceae</taxon>
        <taxon>Pseudobutyrivibrio</taxon>
    </lineage>
</organism>
<evidence type="ECO:0000256" key="9">
    <source>
        <dbReference type="ARBA" id="ARBA00022989"/>
    </source>
</evidence>
<dbReference type="CDD" id="cd06225">
    <property type="entry name" value="HAMP"/>
    <property type="match status" value="1"/>
</dbReference>
<dbReference type="SUPFAM" id="SSF158472">
    <property type="entry name" value="HAMP domain-like"/>
    <property type="match status" value="1"/>
</dbReference>
<reference evidence="14 15" key="1">
    <citation type="submission" date="2016-11" db="EMBL/GenBank/DDBJ databases">
        <authorList>
            <person name="Jaros S."/>
            <person name="Januszkiewicz K."/>
            <person name="Wedrychowicz H."/>
        </authorList>
    </citation>
    <scope>NUCLEOTIDE SEQUENCE [LARGE SCALE GENOMIC DNA]</scope>
    <source>
        <strain evidence="14 15">DSM 14809</strain>
    </source>
</reference>
<keyword evidence="6" id="KW-0547">Nucleotide-binding</keyword>
<comment type="subcellular location">
    <subcellularLocation>
        <location evidence="1">Cell membrane</location>
        <topology evidence="1">Multi-pass membrane protein</topology>
    </subcellularLocation>
</comment>
<sequence>MLQKQKKNWESIKGVKLNIKLTAIILVFVMVPIAILSGIMFFNIEQSTINENVSYLSSTMARRQDSIRNNVDSINMTTQFFLSDETMNKVLLNAKNGGEYTTKEWIKIYRNDVAALERLINTNPVLGGARYYASTDNVQEMMPVMYSASRLQKQAWIPMLEEGGWIFDYKDNLFSGGDNTPMMALITPVKNRKYGELGVIEANMKMETMFPSLYENVAGEISCFVTAEGRVIFGKNTNEAVRKIAISLARQMQEIAKKGEAPDIKTYYSKNDKSVISGMYINELSGTLVSVKNISENIDEVHSQRNAFVFWMICILVVLYFLVNRVVLNLLKNFYDVLRTIRQVRAGNLYVRATDVGREDEMGELAHQVNRMLDNIQTLMQQNIDREILAKDSQIKALQNQINAHFIYNVLESIKMMAEMQEEYQISDSITSLGKLLRYSMKWSSNTVLVADELEYIKNYMALINLRFDYVIYLSLNIPEEILSQKIPKMSLQPIIENAIIHGVEEIAEDTTIYIKGIIIDSDCIIEITDNGRGMNEEELEMLRKKIAGEIETSGSSSNGIGLKNVEDRLKMAYGPGYGIEVAAMEGCYTKVSIKIPMIEIDVNEGNS</sequence>
<feature type="domain" description="HAMP" evidence="13">
    <location>
        <begin position="328"/>
        <end position="381"/>
    </location>
</feature>
<accession>A0A1M6GPQ0</accession>
<dbReference type="Gene3D" id="3.30.565.10">
    <property type="entry name" value="Histidine kinase-like ATPase, C-terminal domain"/>
    <property type="match status" value="1"/>
</dbReference>
<keyword evidence="10" id="KW-0902">Two-component regulatory system</keyword>